<protein>
    <submittedName>
        <fullName evidence="8">DHA1 family inner membrane transport protein</fullName>
    </submittedName>
</protein>
<dbReference type="PROSITE" id="PS50850">
    <property type="entry name" value="MFS"/>
    <property type="match status" value="1"/>
</dbReference>
<dbReference type="RefSeq" id="WP_341777891.1">
    <property type="nucleotide sequence ID" value="NZ_JAAMOX010000001.1"/>
</dbReference>
<evidence type="ECO:0000313" key="8">
    <source>
        <dbReference type="EMBL" id="NIH53678.1"/>
    </source>
</evidence>
<proteinExistence type="predicted"/>
<dbReference type="Pfam" id="PF07690">
    <property type="entry name" value="MFS_1"/>
    <property type="match status" value="1"/>
</dbReference>
<dbReference type="InterPro" id="IPR011701">
    <property type="entry name" value="MFS"/>
</dbReference>
<evidence type="ECO:0000256" key="2">
    <source>
        <dbReference type="ARBA" id="ARBA00022475"/>
    </source>
</evidence>
<reference evidence="8 9" key="1">
    <citation type="submission" date="2020-02" db="EMBL/GenBank/DDBJ databases">
        <title>Sequencing the genomes of 1000 actinobacteria strains.</title>
        <authorList>
            <person name="Klenk H.-P."/>
        </authorList>
    </citation>
    <scope>NUCLEOTIDE SEQUENCE [LARGE SCALE GENOMIC DNA]</scope>
    <source>
        <strain evidence="8 9">DSM 27960</strain>
    </source>
</reference>
<keyword evidence="5 6" id="KW-0472">Membrane</keyword>
<evidence type="ECO:0000256" key="6">
    <source>
        <dbReference type="SAM" id="Phobius"/>
    </source>
</evidence>
<dbReference type="PANTHER" id="PTHR43124:SF3">
    <property type="entry name" value="CHLORAMPHENICOL EFFLUX PUMP RV0191"/>
    <property type="match status" value="1"/>
</dbReference>
<keyword evidence="3 6" id="KW-0812">Transmembrane</keyword>
<feature type="transmembrane region" description="Helical" evidence="6">
    <location>
        <begin position="16"/>
        <end position="39"/>
    </location>
</feature>
<evidence type="ECO:0000256" key="3">
    <source>
        <dbReference type="ARBA" id="ARBA00022692"/>
    </source>
</evidence>
<keyword evidence="2" id="KW-1003">Cell membrane</keyword>
<evidence type="ECO:0000256" key="5">
    <source>
        <dbReference type="ARBA" id="ARBA00023136"/>
    </source>
</evidence>
<feature type="domain" description="Major facilitator superfamily (MFS) profile" evidence="7">
    <location>
        <begin position="17"/>
        <end position="404"/>
    </location>
</feature>
<feature type="transmembrane region" description="Helical" evidence="6">
    <location>
        <begin position="289"/>
        <end position="307"/>
    </location>
</feature>
<sequence length="404" mass="41777">MNPPNSGVLTPARARAAIFALAMGGFAIGTTEFVAMGLLPDIARDLDPALYSGNQDAALANAGWMITVYALGVVVGAPTIAAIGARLPRKTLLLWLLGAFALSTVATAVLPSFGLVLAARFIAGLPHGAYFGIASLVAASLLGMGRRGRAVSLVMLGLTISNVIGVPLITFVGQSLGWRVAYLVVALIFALTFVAVWCVVPKMEGDPGATVRRELKVFGNSQVWLAMLIGAIGFGGFFAVYTYVSPLTTEVTGAGQEVVPWVLATMGVGMTFGTMLGGRFADLSVSRTMIVSFVLVIASLIGLAFLVQSLPGLLIGVFAVGITTQALGPTIQTRLMDVAKDSQSIAAALNHSAFNIGNAAGAYLGGVVIAAGYGFISPIWVGVVLAIGGLFFATVSVLLDRRRR</sequence>
<feature type="transmembrane region" description="Helical" evidence="6">
    <location>
        <begin position="151"/>
        <end position="174"/>
    </location>
</feature>
<dbReference type="GO" id="GO:0005886">
    <property type="term" value="C:plasma membrane"/>
    <property type="evidence" value="ECO:0007669"/>
    <property type="project" value="UniProtKB-SubCell"/>
</dbReference>
<dbReference type="EMBL" id="JAAMOX010000001">
    <property type="protein sequence ID" value="NIH53678.1"/>
    <property type="molecule type" value="Genomic_DNA"/>
</dbReference>
<feature type="transmembrane region" description="Helical" evidence="6">
    <location>
        <begin position="180"/>
        <end position="200"/>
    </location>
</feature>
<dbReference type="PANTHER" id="PTHR43124">
    <property type="entry name" value="PURINE EFFLUX PUMP PBUE"/>
    <property type="match status" value="1"/>
</dbReference>
<feature type="transmembrane region" description="Helical" evidence="6">
    <location>
        <begin position="92"/>
        <end position="122"/>
    </location>
</feature>
<dbReference type="GO" id="GO:0022857">
    <property type="term" value="F:transmembrane transporter activity"/>
    <property type="evidence" value="ECO:0007669"/>
    <property type="project" value="InterPro"/>
</dbReference>
<dbReference type="InterPro" id="IPR036259">
    <property type="entry name" value="MFS_trans_sf"/>
</dbReference>
<evidence type="ECO:0000313" key="9">
    <source>
        <dbReference type="Proteomes" id="UP000541033"/>
    </source>
</evidence>
<organism evidence="8 9">
    <name type="scientific">Lysinibacter cavernae</name>
    <dbReference type="NCBI Taxonomy" id="1640652"/>
    <lineage>
        <taxon>Bacteria</taxon>
        <taxon>Bacillati</taxon>
        <taxon>Actinomycetota</taxon>
        <taxon>Actinomycetes</taxon>
        <taxon>Micrococcales</taxon>
        <taxon>Microbacteriaceae</taxon>
        <taxon>Lysinibacter</taxon>
    </lineage>
</organism>
<dbReference type="Proteomes" id="UP000541033">
    <property type="component" value="Unassembled WGS sequence"/>
</dbReference>
<evidence type="ECO:0000256" key="1">
    <source>
        <dbReference type="ARBA" id="ARBA00004651"/>
    </source>
</evidence>
<gene>
    <name evidence="8" type="ORF">FHX76_001546</name>
</gene>
<feature type="transmembrane region" description="Helical" evidence="6">
    <location>
        <begin position="352"/>
        <end position="373"/>
    </location>
</feature>
<dbReference type="SUPFAM" id="SSF103473">
    <property type="entry name" value="MFS general substrate transporter"/>
    <property type="match status" value="1"/>
</dbReference>
<name>A0A7X5TTV0_9MICO</name>
<feature type="transmembrane region" description="Helical" evidence="6">
    <location>
        <begin position="379"/>
        <end position="399"/>
    </location>
</feature>
<feature type="transmembrane region" description="Helical" evidence="6">
    <location>
        <begin position="313"/>
        <end position="331"/>
    </location>
</feature>
<dbReference type="Gene3D" id="1.20.1250.20">
    <property type="entry name" value="MFS general substrate transporter like domains"/>
    <property type="match status" value="2"/>
</dbReference>
<evidence type="ECO:0000256" key="4">
    <source>
        <dbReference type="ARBA" id="ARBA00022989"/>
    </source>
</evidence>
<keyword evidence="4 6" id="KW-1133">Transmembrane helix</keyword>
<feature type="transmembrane region" description="Helical" evidence="6">
    <location>
        <begin position="59"/>
        <end position="85"/>
    </location>
</feature>
<accession>A0A7X5TTV0</accession>
<dbReference type="InterPro" id="IPR020846">
    <property type="entry name" value="MFS_dom"/>
</dbReference>
<dbReference type="CDD" id="cd17324">
    <property type="entry name" value="MFS_NepI_like"/>
    <property type="match status" value="1"/>
</dbReference>
<dbReference type="InterPro" id="IPR050189">
    <property type="entry name" value="MFS_Efflux_Transporters"/>
</dbReference>
<dbReference type="AlphaFoldDB" id="A0A7X5TTV0"/>
<comment type="subcellular location">
    <subcellularLocation>
        <location evidence="1">Cell membrane</location>
        <topology evidence="1">Multi-pass membrane protein</topology>
    </subcellularLocation>
</comment>
<feature type="transmembrane region" description="Helical" evidence="6">
    <location>
        <begin position="128"/>
        <end position="144"/>
    </location>
</feature>
<evidence type="ECO:0000259" key="7">
    <source>
        <dbReference type="PROSITE" id="PS50850"/>
    </source>
</evidence>
<comment type="caution">
    <text evidence="8">The sequence shown here is derived from an EMBL/GenBank/DDBJ whole genome shotgun (WGS) entry which is preliminary data.</text>
</comment>
<feature type="transmembrane region" description="Helical" evidence="6">
    <location>
        <begin position="221"/>
        <end position="243"/>
    </location>
</feature>
<keyword evidence="9" id="KW-1185">Reference proteome</keyword>
<feature type="transmembrane region" description="Helical" evidence="6">
    <location>
        <begin position="258"/>
        <end position="277"/>
    </location>
</feature>